<protein>
    <submittedName>
        <fullName evidence="3">Uncharacterized protein</fullName>
    </submittedName>
</protein>
<sequence>MKKSILFTACAAIGLSLLMVPQTAHAAGFVQADNGVMYQNDDGTFLSDSWIQIGQSIYRLGPDGLVQTGWVQVGDLWYFMDATGVCTNPNGSAAPTPEIPAAADPAPDPVPAVNIFAAAGWLPYTPAYESELQQGMAKGYIGFDGIQYWIQPDYKRFLDNLRSITQPLAAQAQVNVGASGSAAPGSGWVPYSTSSPSTLANALARGDVIYRNGQYWASPDFVNRLSNENVVYVNDIAPAPPADRYALADIKLHG</sequence>
<reference evidence="3" key="1">
    <citation type="journal article" date="2021" name="PeerJ">
        <title>Extensive microbial diversity within the chicken gut microbiome revealed by metagenomics and culture.</title>
        <authorList>
            <person name="Gilroy R."/>
            <person name="Ravi A."/>
            <person name="Getino M."/>
            <person name="Pursley I."/>
            <person name="Horton D.L."/>
            <person name="Alikhan N.F."/>
            <person name="Baker D."/>
            <person name="Gharbi K."/>
            <person name="Hall N."/>
            <person name="Watson M."/>
            <person name="Adriaenssens E.M."/>
            <person name="Foster-Nyarko E."/>
            <person name="Jarju S."/>
            <person name="Secka A."/>
            <person name="Antonio M."/>
            <person name="Oren A."/>
            <person name="Chaudhuri R.R."/>
            <person name="La Ragione R."/>
            <person name="Hildebrand F."/>
            <person name="Pallen M.J."/>
        </authorList>
    </citation>
    <scope>NUCLEOTIDE SEQUENCE</scope>
    <source>
        <strain evidence="3">USAMLcec3-2134</strain>
    </source>
</reference>
<name>A0A9D2MQI7_9FIRM</name>
<keyword evidence="2" id="KW-0732">Signal</keyword>
<feature type="chain" id="PRO_5039147470" evidence="2">
    <location>
        <begin position="27"/>
        <end position="254"/>
    </location>
</feature>
<proteinExistence type="predicted"/>
<gene>
    <name evidence="3" type="ORF">H9763_05120</name>
</gene>
<dbReference type="AlphaFoldDB" id="A0A9D2MQI7"/>
<evidence type="ECO:0000313" key="4">
    <source>
        <dbReference type="Proteomes" id="UP000886883"/>
    </source>
</evidence>
<accession>A0A9D2MQI7</accession>
<dbReference type="InterPro" id="IPR018337">
    <property type="entry name" value="Cell_wall/Cho-bd_repeat"/>
</dbReference>
<dbReference type="Proteomes" id="UP000886883">
    <property type="component" value="Unassembled WGS sequence"/>
</dbReference>
<comment type="caution">
    <text evidence="3">The sequence shown here is derived from an EMBL/GenBank/DDBJ whole genome shotgun (WGS) entry which is preliminary data.</text>
</comment>
<dbReference type="Gene3D" id="2.10.270.10">
    <property type="entry name" value="Cholin Binding"/>
    <property type="match status" value="1"/>
</dbReference>
<feature type="signal peptide" evidence="2">
    <location>
        <begin position="1"/>
        <end position="26"/>
    </location>
</feature>
<organism evidence="3 4">
    <name type="scientific">Candidatus Eisenbergiella merdigallinarum</name>
    <dbReference type="NCBI Taxonomy" id="2838552"/>
    <lineage>
        <taxon>Bacteria</taxon>
        <taxon>Bacillati</taxon>
        <taxon>Bacillota</taxon>
        <taxon>Clostridia</taxon>
        <taxon>Lachnospirales</taxon>
        <taxon>Lachnospiraceae</taxon>
        <taxon>Eisenbergiella</taxon>
    </lineage>
</organism>
<evidence type="ECO:0000256" key="2">
    <source>
        <dbReference type="SAM" id="SignalP"/>
    </source>
</evidence>
<dbReference type="EMBL" id="DWXE01000017">
    <property type="protein sequence ID" value="HJB90834.1"/>
    <property type="molecule type" value="Genomic_DNA"/>
</dbReference>
<dbReference type="Pfam" id="PF01473">
    <property type="entry name" value="Choline_bind_1"/>
    <property type="match status" value="1"/>
</dbReference>
<reference evidence="3" key="2">
    <citation type="submission" date="2021-04" db="EMBL/GenBank/DDBJ databases">
        <authorList>
            <person name="Gilroy R."/>
        </authorList>
    </citation>
    <scope>NUCLEOTIDE SEQUENCE</scope>
    <source>
        <strain evidence="3">USAMLcec3-2134</strain>
    </source>
</reference>
<keyword evidence="1" id="KW-0677">Repeat</keyword>
<evidence type="ECO:0000313" key="3">
    <source>
        <dbReference type="EMBL" id="HJB90834.1"/>
    </source>
</evidence>
<evidence type="ECO:0000256" key="1">
    <source>
        <dbReference type="ARBA" id="ARBA00022737"/>
    </source>
</evidence>
<dbReference type="SUPFAM" id="SSF69360">
    <property type="entry name" value="Cell wall binding repeat"/>
    <property type="match status" value="1"/>
</dbReference>